<dbReference type="InterPro" id="IPR036259">
    <property type="entry name" value="MFS_trans_sf"/>
</dbReference>
<keyword evidence="3" id="KW-0813">Transport</keyword>
<feature type="transmembrane region" description="Helical" evidence="7">
    <location>
        <begin position="416"/>
        <end position="439"/>
    </location>
</feature>
<comment type="subcellular location">
    <subcellularLocation>
        <location evidence="1">Endomembrane system</location>
        <topology evidence="1">Multi-pass membrane protein</topology>
    </subcellularLocation>
</comment>
<dbReference type="SUPFAM" id="SSF103473">
    <property type="entry name" value="MFS general substrate transporter"/>
    <property type="match status" value="1"/>
</dbReference>
<dbReference type="InterPro" id="IPR011701">
    <property type="entry name" value="MFS"/>
</dbReference>
<evidence type="ECO:0000256" key="5">
    <source>
        <dbReference type="ARBA" id="ARBA00022989"/>
    </source>
</evidence>
<dbReference type="FunFam" id="1.20.1250.20:FF:000286">
    <property type="entry name" value="MFS efflux transporter"/>
    <property type="match status" value="1"/>
</dbReference>
<feature type="transmembrane region" description="Helical" evidence="7">
    <location>
        <begin position="482"/>
        <end position="500"/>
    </location>
</feature>
<dbReference type="InterPro" id="IPR020846">
    <property type="entry name" value="MFS_dom"/>
</dbReference>
<feature type="transmembrane region" description="Helical" evidence="7">
    <location>
        <begin position="243"/>
        <end position="266"/>
    </location>
</feature>
<dbReference type="PANTHER" id="PTHR23514:SF3">
    <property type="entry name" value="BYPASS OF STOP CODON PROTEIN 6"/>
    <property type="match status" value="1"/>
</dbReference>
<dbReference type="InterPro" id="IPR051788">
    <property type="entry name" value="MFS_Transporter"/>
</dbReference>
<evidence type="ECO:0000256" key="2">
    <source>
        <dbReference type="ARBA" id="ARBA00008335"/>
    </source>
</evidence>
<feature type="transmembrane region" description="Helical" evidence="7">
    <location>
        <begin position="536"/>
        <end position="558"/>
    </location>
</feature>
<dbReference type="PROSITE" id="PS50850">
    <property type="entry name" value="MFS"/>
    <property type="match status" value="1"/>
</dbReference>
<name>A0A0C3NIM6_PHLG1</name>
<reference evidence="9 10" key="1">
    <citation type="journal article" date="2014" name="PLoS Genet.">
        <title>Analysis of the Phlebiopsis gigantea genome, transcriptome and secretome provides insight into its pioneer colonization strategies of wood.</title>
        <authorList>
            <person name="Hori C."/>
            <person name="Ishida T."/>
            <person name="Igarashi K."/>
            <person name="Samejima M."/>
            <person name="Suzuki H."/>
            <person name="Master E."/>
            <person name="Ferreira P."/>
            <person name="Ruiz-Duenas F.J."/>
            <person name="Held B."/>
            <person name="Canessa P."/>
            <person name="Larrondo L.F."/>
            <person name="Schmoll M."/>
            <person name="Druzhinina I.S."/>
            <person name="Kubicek C.P."/>
            <person name="Gaskell J.A."/>
            <person name="Kersten P."/>
            <person name="St John F."/>
            <person name="Glasner J."/>
            <person name="Sabat G."/>
            <person name="Splinter BonDurant S."/>
            <person name="Syed K."/>
            <person name="Yadav J."/>
            <person name="Mgbeahuruike A.C."/>
            <person name="Kovalchuk A."/>
            <person name="Asiegbu F.O."/>
            <person name="Lackner G."/>
            <person name="Hoffmeister D."/>
            <person name="Rencoret J."/>
            <person name="Gutierrez A."/>
            <person name="Sun H."/>
            <person name="Lindquist E."/>
            <person name="Barry K."/>
            <person name="Riley R."/>
            <person name="Grigoriev I.V."/>
            <person name="Henrissat B."/>
            <person name="Kues U."/>
            <person name="Berka R.M."/>
            <person name="Martinez A.T."/>
            <person name="Covert S.F."/>
            <person name="Blanchette R.A."/>
            <person name="Cullen D."/>
        </authorList>
    </citation>
    <scope>NUCLEOTIDE SEQUENCE [LARGE SCALE GENOMIC DNA]</scope>
    <source>
        <strain evidence="9 10">11061_1 CR5-6</strain>
    </source>
</reference>
<feature type="domain" description="Major facilitator superfamily (MFS) profile" evidence="8">
    <location>
        <begin position="210"/>
        <end position="593"/>
    </location>
</feature>
<dbReference type="Proteomes" id="UP000053257">
    <property type="component" value="Unassembled WGS sequence"/>
</dbReference>
<keyword evidence="4 7" id="KW-0812">Transmembrane</keyword>
<dbReference type="OrthoDB" id="413079at2759"/>
<dbReference type="GO" id="GO:0012505">
    <property type="term" value="C:endomembrane system"/>
    <property type="evidence" value="ECO:0007669"/>
    <property type="project" value="UniProtKB-SubCell"/>
</dbReference>
<protein>
    <recommendedName>
        <fullName evidence="8">Major facilitator superfamily (MFS) profile domain-containing protein</fullName>
    </recommendedName>
</protein>
<feature type="transmembrane region" description="Helical" evidence="7">
    <location>
        <begin position="334"/>
        <end position="354"/>
    </location>
</feature>
<evidence type="ECO:0000313" key="9">
    <source>
        <dbReference type="EMBL" id="KIP04729.1"/>
    </source>
</evidence>
<evidence type="ECO:0000259" key="8">
    <source>
        <dbReference type="PROSITE" id="PS50850"/>
    </source>
</evidence>
<gene>
    <name evidence="9" type="ORF">PHLGIDRAFT_181948</name>
</gene>
<sequence length="596" mass="64267">MRNGRVGERASRMKSTWFETRGLGSNRGSYLLNIVYRGSPARPCSRLLRADPRIINPASCFITLFIIPSSPGRPPLPLSPPVPGHIEPGTSAAHATGSALDARASALLDPAKVLLHGLGEHDMRRRGSDINRARPVVLPDGVEAVELATLGHNPADDDSAAPSFKDVESAVGSPRVSAQIARDGGGSVASSVPFVSSAERKRQRRKGYLGFATMCWCFFLFGWNDSSTGPLLPTIQRYYNIGFAIVSLLFVFNAIGYITGAVVNVYLTDRLGLGKVTVLGACIQASAYCFTSPGGPFPLMCFAFALVGFAQALGCSHANGFVGCLKDPSTKLGLLHASYGLGAFTAPLIATQFADLDKWHFHYLISLGIALSNVALQYYAFRLKTQDEVLVLAGEKTGEADTTNNSKYKQLMSLPALHYLTVWAIIYVGTEVTLGGWIVTFIQEKRGGGSSAGYISSGFFGGLMLGRVLLIWLNRKIGERRVMFIYAFLAIQLEVTVWVVPSLIENALAVSFIGLLLGPMYPIVMSQSQQILPGWLFTGCVGWISGVGQMGSAILPFATGLLASKFGITSLQPFIVSMMSTMIVIWAFVPRMRRVD</sequence>
<evidence type="ECO:0000313" key="10">
    <source>
        <dbReference type="Proteomes" id="UP000053257"/>
    </source>
</evidence>
<keyword evidence="6 7" id="KW-0472">Membrane</keyword>
<keyword evidence="10" id="KW-1185">Reference proteome</keyword>
<keyword evidence="5 7" id="KW-1133">Transmembrane helix</keyword>
<dbReference type="EMBL" id="KN840564">
    <property type="protein sequence ID" value="KIP04729.1"/>
    <property type="molecule type" value="Genomic_DNA"/>
</dbReference>
<feature type="transmembrane region" description="Helical" evidence="7">
    <location>
        <begin position="506"/>
        <end position="524"/>
    </location>
</feature>
<feature type="transmembrane region" description="Helical" evidence="7">
    <location>
        <begin position="207"/>
        <end position="223"/>
    </location>
</feature>
<feature type="transmembrane region" description="Helical" evidence="7">
    <location>
        <begin position="451"/>
        <end position="470"/>
    </location>
</feature>
<comment type="similarity">
    <text evidence="2">Belongs to the major facilitator superfamily.</text>
</comment>
<feature type="transmembrane region" description="Helical" evidence="7">
    <location>
        <begin position="360"/>
        <end position="381"/>
    </location>
</feature>
<dbReference type="GO" id="GO:0022857">
    <property type="term" value="F:transmembrane transporter activity"/>
    <property type="evidence" value="ECO:0007669"/>
    <property type="project" value="InterPro"/>
</dbReference>
<evidence type="ECO:0000256" key="7">
    <source>
        <dbReference type="SAM" id="Phobius"/>
    </source>
</evidence>
<evidence type="ECO:0000256" key="6">
    <source>
        <dbReference type="ARBA" id="ARBA00023136"/>
    </source>
</evidence>
<feature type="transmembrane region" description="Helical" evidence="7">
    <location>
        <begin position="273"/>
        <end position="291"/>
    </location>
</feature>
<dbReference type="Gene3D" id="1.20.1250.20">
    <property type="entry name" value="MFS general substrate transporter like domains"/>
    <property type="match status" value="2"/>
</dbReference>
<evidence type="ECO:0000256" key="1">
    <source>
        <dbReference type="ARBA" id="ARBA00004127"/>
    </source>
</evidence>
<evidence type="ECO:0000256" key="3">
    <source>
        <dbReference type="ARBA" id="ARBA00022448"/>
    </source>
</evidence>
<dbReference type="Pfam" id="PF07690">
    <property type="entry name" value="MFS_1"/>
    <property type="match status" value="1"/>
</dbReference>
<dbReference type="GO" id="GO:0016020">
    <property type="term" value="C:membrane"/>
    <property type="evidence" value="ECO:0007669"/>
    <property type="project" value="TreeGrafter"/>
</dbReference>
<evidence type="ECO:0000256" key="4">
    <source>
        <dbReference type="ARBA" id="ARBA00022692"/>
    </source>
</evidence>
<feature type="transmembrane region" description="Helical" evidence="7">
    <location>
        <begin position="297"/>
        <end position="322"/>
    </location>
</feature>
<dbReference type="STRING" id="745531.A0A0C3NIM6"/>
<organism evidence="9 10">
    <name type="scientific">Phlebiopsis gigantea (strain 11061_1 CR5-6)</name>
    <name type="common">White-rot fungus</name>
    <name type="synonym">Peniophora gigantea</name>
    <dbReference type="NCBI Taxonomy" id="745531"/>
    <lineage>
        <taxon>Eukaryota</taxon>
        <taxon>Fungi</taxon>
        <taxon>Dikarya</taxon>
        <taxon>Basidiomycota</taxon>
        <taxon>Agaricomycotina</taxon>
        <taxon>Agaricomycetes</taxon>
        <taxon>Polyporales</taxon>
        <taxon>Phanerochaetaceae</taxon>
        <taxon>Phlebiopsis</taxon>
    </lineage>
</organism>
<dbReference type="HOGENOM" id="CLU_021993_6_0_1"/>
<proteinExistence type="inferred from homology"/>
<dbReference type="PANTHER" id="PTHR23514">
    <property type="entry name" value="BYPASS OF STOP CODON PROTEIN 6"/>
    <property type="match status" value="1"/>
</dbReference>
<dbReference type="AlphaFoldDB" id="A0A0C3NIM6"/>
<feature type="transmembrane region" description="Helical" evidence="7">
    <location>
        <begin position="570"/>
        <end position="589"/>
    </location>
</feature>
<accession>A0A0C3NIM6</accession>